<dbReference type="EMBL" id="BK016265">
    <property type="protein sequence ID" value="DAG05963.1"/>
    <property type="molecule type" value="Genomic_DNA"/>
</dbReference>
<evidence type="ECO:0000313" key="1">
    <source>
        <dbReference type="EMBL" id="DAG05963.1"/>
    </source>
</evidence>
<accession>A0A8S5VH71</accession>
<sequence length="268" mass="32605">MRKMEQLKERFENIKNIKLKDQKELDQNKIDNVVTDLAIILEDTDFSVWSMHSIDEIKEYLYNKYSFIEIVELLNNRKGTSLKELLMGMYINECMDYDFAVKEITKALDIIEKAKYNYNNSISFANIPYLETWYKDIQEMFDRYEKFHQLEVYFRSTETYKKYFKKLLPNNINIPVEELREQLRSEFKKYQKGNSYYPIFRDNESYDKEYWAMLDCRRFRDPKWNANWLKVICDRIELIKDVNNFESLDAHDNMCAEINKLIQWGLVG</sequence>
<name>A0A8S5VH71_9CAUD</name>
<reference evidence="1" key="1">
    <citation type="journal article" date="2021" name="Proc. Natl. Acad. Sci. U.S.A.">
        <title>A Catalog of Tens of Thousands of Viruses from Human Metagenomes Reveals Hidden Associations with Chronic Diseases.</title>
        <authorList>
            <person name="Tisza M.J."/>
            <person name="Buck C.B."/>
        </authorList>
    </citation>
    <scope>NUCLEOTIDE SEQUENCE</scope>
    <source>
        <strain evidence="1">CtkfK18</strain>
    </source>
</reference>
<protein>
    <submittedName>
        <fullName evidence="1">Uncharacterized protein</fullName>
    </submittedName>
</protein>
<proteinExistence type="predicted"/>
<organism evidence="1">
    <name type="scientific">Myoviridae sp. ctkfK18</name>
    <dbReference type="NCBI Taxonomy" id="2825165"/>
    <lineage>
        <taxon>Viruses</taxon>
        <taxon>Duplodnaviria</taxon>
        <taxon>Heunggongvirae</taxon>
        <taxon>Uroviricota</taxon>
        <taxon>Caudoviricetes</taxon>
    </lineage>
</organism>